<sequence>MVYVARMVYYSVSAGRSRLIQREQLFLVEIGKDAIDSASAFVEYISSEYGFSKSSIWYNLNRLKEKGLLDFASKDDIGKPLMLTQEGLVELGKLGQSKNQIVESFLEPMMRTEGNIANEGVVRDIRWVGTGRSGIST</sequence>
<accession>T0Z9S6</accession>
<dbReference type="InterPro" id="IPR036388">
    <property type="entry name" value="WH-like_DNA-bd_sf"/>
</dbReference>
<dbReference type="InterPro" id="IPR036390">
    <property type="entry name" value="WH_DNA-bd_sf"/>
</dbReference>
<name>T0Z9S6_9ZZZZ</name>
<dbReference type="SUPFAM" id="SSF46785">
    <property type="entry name" value="Winged helix' DNA-binding domain"/>
    <property type="match status" value="1"/>
</dbReference>
<evidence type="ECO:0000313" key="1">
    <source>
        <dbReference type="EMBL" id="EQD44706.1"/>
    </source>
</evidence>
<protein>
    <submittedName>
        <fullName evidence="1">Uncharacterized protein</fullName>
    </submittedName>
</protein>
<dbReference type="EMBL" id="AUZZ01006861">
    <property type="protein sequence ID" value="EQD44706.1"/>
    <property type="molecule type" value="Genomic_DNA"/>
</dbReference>
<organism evidence="1">
    <name type="scientific">mine drainage metagenome</name>
    <dbReference type="NCBI Taxonomy" id="410659"/>
    <lineage>
        <taxon>unclassified sequences</taxon>
        <taxon>metagenomes</taxon>
        <taxon>ecological metagenomes</taxon>
    </lineage>
</organism>
<comment type="caution">
    <text evidence="1">The sequence shown here is derived from an EMBL/GenBank/DDBJ whole genome shotgun (WGS) entry which is preliminary data.</text>
</comment>
<gene>
    <name evidence="1" type="ORF">B2A_09501</name>
</gene>
<proteinExistence type="predicted"/>
<reference evidence="1" key="1">
    <citation type="submission" date="2013-08" db="EMBL/GenBank/DDBJ databases">
        <authorList>
            <person name="Mendez C."/>
            <person name="Richter M."/>
            <person name="Ferrer M."/>
            <person name="Sanchez J."/>
        </authorList>
    </citation>
    <scope>NUCLEOTIDE SEQUENCE</scope>
</reference>
<dbReference type="AlphaFoldDB" id="T0Z9S6"/>
<reference evidence="1" key="2">
    <citation type="journal article" date="2014" name="ISME J.">
        <title>Microbial stratification in low pH oxic and suboxic macroscopic growths along an acid mine drainage.</title>
        <authorList>
            <person name="Mendez-Garcia C."/>
            <person name="Mesa V."/>
            <person name="Sprenger R.R."/>
            <person name="Richter M."/>
            <person name="Diez M.S."/>
            <person name="Solano J."/>
            <person name="Bargiela R."/>
            <person name="Golyshina O.V."/>
            <person name="Manteca A."/>
            <person name="Ramos J.L."/>
            <person name="Gallego J.R."/>
            <person name="Llorente I."/>
            <person name="Martins Dos Santos V.A."/>
            <person name="Jensen O.N."/>
            <person name="Pelaez A.I."/>
            <person name="Sanchez J."/>
            <person name="Ferrer M."/>
        </authorList>
    </citation>
    <scope>NUCLEOTIDE SEQUENCE</scope>
</reference>
<dbReference type="Gene3D" id="1.10.10.10">
    <property type="entry name" value="Winged helix-like DNA-binding domain superfamily/Winged helix DNA-binding domain"/>
    <property type="match status" value="1"/>
</dbReference>